<dbReference type="SUPFAM" id="SSF56935">
    <property type="entry name" value="Porins"/>
    <property type="match status" value="1"/>
</dbReference>
<keyword evidence="5" id="KW-0732">Signal</keyword>
<feature type="domain" description="TonB-dependent receptor-like beta-barrel" evidence="13">
    <location>
        <begin position="287"/>
        <end position="753"/>
    </location>
</feature>
<evidence type="ECO:0000256" key="9">
    <source>
        <dbReference type="ARBA" id="ARBA00023237"/>
    </source>
</evidence>
<evidence type="ECO:0000256" key="4">
    <source>
        <dbReference type="ARBA" id="ARBA00022692"/>
    </source>
</evidence>
<dbReference type="GO" id="GO:0009279">
    <property type="term" value="C:cell outer membrane"/>
    <property type="evidence" value="ECO:0007669"/>
    <property type="project" value="UniProtKB-SubCell"/>
</dbReference>
<comment type="similarity">
    <text evidence="10 11">Belongs to the TonB-dependent receptor family.</text>
</comment>
<sequence>MIIHTYIRYVCLFVVFLIVGSCMNLRGQTMWKQPTSEFTRKIKLRIIDDETNAPIDGAYISIGEEAFISSPDGYAALPQRLKPEGKVAVQCLGYKTQVADLKALPHKGSVYIIRLIPEVKRLAEVVISSERQSATVNAVSNKLSSASIDQSLGKSLASLLEQVSGVSSIQTGTTVAKPVIQGMHGNRILIINNGARQTGQQWGADHAPEVDMNNSGSIQVVKGADAVRYGSEALGGIIVMDQKTLPFRQKELKGKATSLYGSNGHRYAFVGQIESSLPFLRNIAWRVQGTYSNSGDRSTANYLLNNTGTREFNFSAGIGYDRERLRIESFYSRYDNRMGVMLSAQMGSEDLLAERIRLGRPVLVDPFTRSITYPRQRVVHETLTGKVKYDTGRWGELFWQGSWQKDKRTENRIRRMNHSHIPAVGLNLKSFQNLVRWNIGYGAWQTEAGGQFMLIDNYSQAGTGVVPVIPNYTETSWGAYAIQKFHRNRWDAEAGIRADYQETRATGYDWTGVAYGGSRKFRNLSYSLGTRYKISNQWSLTSNLGLAWRAPHVYELYSNGNELGSGMFVKGDSTMRSERSYKWITSVNYRTQKLNVRIDGYLQWIDNYIYDEPARKNITVISGSYPVFQYKQTRAFFRGIDLDLRFVPLGSLEYHLISSLIWANEKSSGNYLPYIPPMRIDHQLTWTPAMRWSFAPHLTLKHRFTAKQTRFDPKTDLIDHTPPAYHLFGFEAGAEWSVRGKQKFRFLLAGDNILNKEYKEYTNRSRYYAHDMGRDMRCSVQWIF</sequence>
<dbReference type="InterPro" id="IPR000531">
    <property type="entry name" value="Beta-barrel_TonB"/>
</dbReference>
<gene>
    <name evidence="15" type="ORF">FNJ60_01335</name>
</gene>
<dbReference type="PANTHER" id="PTHR30069:SF29">
    <property type="entry name" value="HEMOGLOBIN AND HEMOGLOBIN-HAPTOGLOBIN-BINDING PROTEIN 1-RELATED"/>
    <property type="match status" value="1"/>
</dbReference>
<keyword evidence="4 10" id="KW-0812">Transmembrane</keyword>
<protein>
    <submittedName>
        <fullName evidence="15">TonB-dependent receptor</fullName>
    </submittedName>
</protein>
<dbReference type="InterPro" id="IPR036942">
    <property type="entry name" value="Beta-barrel_TonB_sf"/>
</dbReference>
<evidence type="ECO:0000313" key="16">
    <source>
        <dbReference type="Proteomes" id="UP000324383"/>
    </source>
</evidence>
<evidence type="ECO:0000256" key="3">
    <source>
        <dbReference type="ARBA" id="ARBA00022452"/>
    </source>
</evidence>
<evidence type="ECO:0000256" key="5">
    <source>
        <dbReference type="ARBA" id="ARBA00022729"/>
    </source>
</evidence>
<dbReference type="Gene3D" id="2.40.170.20">
    <property type="entry name" value="TonB-dependent receptor, beta-barrel domain"/>
    <property type="match status" value="1"/>
</dbReference>
<comment type="caution">
    <text evidence="15">The sequence shown here is derived from an EMBL/GenBank/DDBJ whole genome shotgun (WGS) entry which is preliminary data.</text>
</comment>
<reference evidence="15 16" key="1">
    <citation type="submission" date="2019-07" db="EMBL/GenBank/DDBJ databases">
        <title>Draft Genome Sequences of Bacteroides pyogenes Strains Isolated from the Uterus Holstein Dairy Cows with Metritis.</title>
        <authorList>
            <person name="Cunha F."/>
            <person name="Galvao K.N."/>
            <person name="Jeon S.J."/>
            <person name="Jeong K.C."/>
        </authorList>
    </citation>
    <scope>NUCLEOTIDE SEQUENCE [LARGE SCALE GENOMIC DNA]</scope>
    <source>
        <strain evidence="15 16">KG-31</strain>
    </source>
</reference>
<organism evidence="15 16">
    <name type="scientific">Bacteroides pyogenes</name>
    <dbReference type="NCBI Taxonomy" id="310300"/>
    <lineage>
        <taxon>Bacteria</taxon>
        <taxon>Pseudomonadati</taxon>
        <taxon>Bacteroidota</taxon>
        <taxon>Bacteroidia</taxon>
        <taxon>Bacteroidales</taxon>
        <taxon>Bacteroidaceae</taxon>
        <taxon>Bacteroides</taxon>
    </lineage>
</organism>
<dbReference type="Gene3D" id="2.170.130.10">
    <property type="entry name" value="TonB-dependent receptor, plug domain"/>
    <property type="match status" value="1"/>
</dbReference>
<dbReference type="AlphaFoldDB" id="A0A5D3EGL1"/>
<evidence type="ECO:0000256" key="10">
    <source>
        <dbReference type="PROSITE-ProRule" id="PRU01360"/>
    </source>
</evidence>
<comment type="subcellular location">
    <subcellularLocation>
        <location evidence="1 10">Cell outer membrane</location>
        <topology evidence="1 10">Multi-pass membrane protein</topology>
    </subcellularLocation>
</comment>
<evidence type="ECO:0000259" key="13">
    <source>
        <dbReference type="Pfam" id="PF00593"/>
    </source>
</evidence>
<dbReference type="Proteomes" id="UP000324383">
    <property type="component" value="Unassembled WGS sequence"/>
</dbReference>
<dbReference type="PROSITE" id="PS52016">
    <property type="entry name" value="TONB_DEPENDENT_REC_3"/>
    <property type="match status" value="1"/>
</dbReference>
<feature type="transmembrane region" description="Helical" evidence="12">
    <location>
        <begin position="6"/>
        <end position="25"/>
    </location>
</feature>
<keyword evidence="8 15" id="KW-0675">Receptor</keyword>
<dbReference type="InterPro" id="IPR012910">
    <property type="entry name" value="Plug_dom"/>
</dbReference>
<dbReference type="InterPro" id="IPR037066">
    <property type="entry name" value="Plug_dom_sf"/>
</dbReference>
<evidence type="ECO:0000256" key="6">
    <source>
        <dbReference type="ARBA" id="ARBA00023077"/>
    </source>
</evidence>
<keyword evidence="16" id="KW-1185">Reference proteome</keyword>
<dbReference type="PANTHER" id="PTHR30069">
    <property type="entry name" value="TONB-DEPENDENT OUTER MEMBRANE RECEPTOR"/>
    <property type="match status" value="1"/>
</dbReference>
<evidence type="ECO:0000256" key="12">
    <source>
        <dbReference type="SAM" id="Phobius"/>
    </source>
</evidence>
<accession>A0A5D3EGL1</accession>
<keyword evidence="12" id="KW-1133">Transmembrane helix</keyword>
<keyword evidence="7 10" id="KW-0472">Membrane</keyword>
<dbReference type="EMBL" id="VKLW01000002">
    <property type="protein sequence ID" value="TYK35377.1"/>
    <property type="molecule type" value="Genomic_DNA"/>
</dbReference>
<evidence type="ECO:0000313" key="15">
    <source>
        <dbReference type="EMBL" id="TYK35377.1"/>
    </source>
</evidence>
<dbReference type="GO" id="GO:0015344">
    <property type="term" value="F:siderophore uptake transmembrane transporter activity"/>
    <property type="evidence" value="ECO:0007669"/>
    <property type="project" value="TreeGrafter"/>
</dbReference>
<feature type="domain" description="TonB-dependent receptor plug" evidence="14">
    <location>
        <begin position="137"/>
        <end position="237"/>
    </location>
</feature>
<keyword evidence="3 10" id="KW-1134">Transmembrane beta strand</keyword>
<dbReference type="GO" id="GO:0044718">
    <property type="term" value="P:siderophore transmembrane transport"/>
    <property type="evidence" value="ECO:0007669"/>
    <property type="project" value="TreeGrafter"/>
</dbReference>
<keyword evidence="9 10" id="KW-0998">Cell outer membrane</keyword>
<proteinExistence type="inferred from homology"/>
<keyword evidence="2 10" id="KW-0813">Transport</keyword>
<dbReference type="InterPro" id="IPR039426">
    <property type="entry name" value="TonB-dep_rcpt-like"/>
</dbReference>
<keyword evidence="6 11" id="KW-0798">TonB box</keyword>
<evidence type="ECO:0000256" key="7">
    <source>
        <dbReference type="ARBA" id="ARBA00023136"/>
    </source>
</evidence>
<dbReference type="Pfam" id="PF07715">
    <property type="entry name" value="Plug"/>
    <property type="match status" value="1"/>
</dbReference>
<evidence type="ECO:0000256" key="8">
    <source>
        <dbReference type="ARBA" id="ARBA00023170"/>
    </source>
</evidence>
<evidence type="ECO:0000256" key="2">
    <source>
        <dbReference type="ARBA" id="ARBA00022448"/>
    </source>
</evidence>
<dbReference type="RefSeq" id="WP_148730153.1">
    <property type="nucleotide sequence ID" value="NZ_VKLW01000002.1"/>
</dbReference>
<evidence type="ECO:0000256" key="1">
    <source>
        <dbReference type="ARBA" id="ARBA00004571"/>
    </source>
</evidence>
<evidence type="ECO:0000256" key="11">
    <source>
        <dbReference type="RuleBase" id="RU003357"/>
    </source>
</evidence>
<dbReference type="Pfam" id="PF00593">
    <property type="entry name" value="TonB_dep_Rec_b-barrel"/>
    <property type="match status" value="1"/>
</dbReference>
<name>A0A5D3EGL1_9BACE</name>
<evidence type="ECO:0000259" key="14">
    <source>
        <dbReference type="Pfam" id="PF07715"/>
    </source>
</evidence>